<keyword evidence="2" id="KW-1185">Reference proteome</keyword>
<gene>
    <name evidence="1" type="ORF">E1A91_D02G157000v1</name>
</gene>
<organism evidence="1 2">
    <name type="scientific">Gossypium mustelinum</name>
    <name type="common">Cotton</name>
    <name type="synonym">Gossypium caicoense</name>
    <dbReference type="NCBI Taxonomy" id="34275"/>
    <lineage>
        <taxon>Eukaryota</taxon>
        <taxon>Viridiplantae</taxon>
        <taxon>Streptophyta</taxon>
        <taxon>Embryophyta</taxon>
        <taxon>Tracheophyta</taxon>
        <taxon>Spermatophyta</taxon>
        <taxon>Magnoliopsida</taxon>
        <taxon>eudicotyledons</taxon>
        <taxon>Gunneridae</taxon>
        <taxon>Pentapetalae</taxon>
        <taxon>rosids</taxon>
        <taxon>malvids</taxon>
        <taxon>Malvales</taxon>
        <taxon>Malvaceae</taxon>
        <taxon>Malvoideae</taxon>
        <taxon>Gossypium</taxon>
    </lineage>
</organism>
<reference evidence="1 2" key="1">
    <citation type="submission" date="2019-07" db="EMBL/GenBank/DDBJ databases">
        <title>WGS assembly of Gossypium mustelinum.</title>
        <authorList>
            <person name="Chen Z.J."/>
            <person name="Sreedasyam A."/>
            <person name="Ando A."/>
            <person name="Song Q."/>
            <person name="De L."/>
            <person name="Hulse-Kemp A."/>
            <person name="Ding M."/>
            <person name="Ye W."/>
            <person name="Kirkbride R."/>
            <person name="Jenkins J."/>
            <person name="Plott C."/>
            <person name="Lovell J."/>
            <person name="Lin Y.-M."/>
            <person name="Vaughn R."/>
            <person name="Liu B."/>
            <person name="Li W."/>
            <person name="Simpson S."/>
            <person name="Scheffler B."/>
            <person name="Saski C."/>
            <person name="Grover C."/>
            <person name="Hu G."/>
            <person name="Conover J."/>
            <person name="Carlson J."/>
            <person name="Shu S."/>
            <person name="Boston L."/>
            <person name="Williams M."/>
            <person name="Peterson D."/>
            <person name="Mcgee K."/>
            <person name="Jones D."/>
            <person name="Wendel J."/>
            <person name="Stelly D."/>
            <person name="Grimwood J."/>
            <person name="Schmutz J."/>
        </authorList>
    </citation>
    <scope>NUCLEOTIDE SEQUENCE [LARGE SCALE GENOMIC DNA]</scope>
    <source>
        <strain evidence="1">1408120.09</strain>
    </source>
</reference>
<sequence>MFSPWFDLFLCSSRIQVIPPCSCCFCSSLCDLYFLL</sequence>
<accession>A0A5D2VWD7</accession>
<proteinExistence type="predicted"/>
<evidence type="ECO:0000313" key="2">
    <source>
        <dbReference type="Proteomes" id="UP000323597"/>
    </source>
</evidence>
<dbReference type="EMBL" id="CM017650">
    <property type="protein sequence ID" value="TYI93768.1"/>
    <property type="molecule type" value="Genomic_DNA"/>
</dbReference>
<name>A0A5D2VWD7_GOSMU</name>
<evidence type="ECO:0000313" key="1">
    <source>
        <dbReference type="EMBL" id="TYI93768.1"/>
    </source>
</evidence>
<dbReference type="Proteomes" id="UP000323597">
    <property type="component" value="Chromosome D02"/>
</dbReference>
<dbReference type="AlphaFoldDB" id="A0A5D2VWD7"/>
<protein>
    <submittedName>
        <fullName evidence="1">Uncharacterized protein</fullName>
    </submittedName>
</protein>